<dbReference type="SUPFAM" id="SSF49299">
    <property type="entry name" value="PKD domain"/>
    <property type="match status" value="1"/>
</dbReference>
<keyword evidence="2" id="KW-1185">Reference proteome</keyword>
<dbReference type="Proteomes" id="UP001597414">
    <property type="component" value="Unassembled WGS sequence"/>
</dbReference>
<reference evidence="2" key="1">
    <citation type="journal article" date="2019" name="Int. J. Syst. Evol. Microbiol.">
        <title>The Global Catalogue of Microorganisms (GCM) 10K type strain sequencing project: providing services to taxonomists for standard genome sequencing and annotation.</title>
        <authorList>
            <consortium name="The Broad Institute Genomics Platform"/>
            <consortium name="The Broad Institute Genome Sequencing Center for Infectious Disease"/>
            <person name="Wu L."/>
            <person name="Ma J."/>
        </authorList>
    </citation>
    <scope>NUCLEOTIDE SEQUENCE [LARGE SCALE GENOMIC DNA]</scope>
    <source>
        <strain evidence="2">KCTC 19812</strain>
    </source>
</reference>
<evidence type="ECO:0000313" key="1">
    <source>
        <dbReference type="EMBL" id="MFD2202127.1"/>
    </source>
</evidence>
<gene>
    <name evidence="1" type="ORF">ACFSKV_11145</name>
</gene>
<protein>
    <recommendedName>
        <fullName evidence="3">Ig-like domain-containing protein</fullName>
    </recommendedName>
</protein>
<evidence type="ECO:0000313" key="2">
    <source>
        <dbReference type="Proteomes" id="UP001597414"/>
    </source>
</evidence>
<proteinExistence type="predicted"/>
<sequence>MRKLFSYFLIVLFSMTSVIFTAGLNFENWNNYLIEDSLEYQNEGEFVLEGPDVLCLYYGGIIGDFFGGGLPTDVFSWRILAEDGSIVVEREGSFQTFSHTFSAVGVYTVELNIRRGTNQVFSSSKSVTINPGVDLVIQNSYLICNGESTELTLIDPNSPDVADFVIEWRDANGQIIGNGNTISVNQPGSYTADFFTTNDQGEVICPYSVSTNVRIPSDFTAQITNRPTGEVCEGFNSINLTAGPGILGEWFFTKDGGERVFLGEGSNFSINSNQLQGEGEYNFIFVVNDFDNRYCIDEDSVPLTVTPQGNYVIETVVDSDGCGIDNGSITIRALTDLDRLRLLKAGGNPEERLNISAGDLITFDNLGSGIYTFTSFLGACSRWTTRVINSLNDPEEFFFDIETIDESCSETGIIEGKIIVKMLNQPFTGEYQLFNNLGLIIDDKRGLVDNELEFEIPVARGNYMIELYDENGCTYTYKFEEGVSDGIIRVRSVDQVSYTIPNLLNICQSFEFIPETSQNLKFRLTYPDGSVEERNFDQTFLLDQQGEYTILGSLIDESEGLCPRERTFFVNITDPVPYDPVLVFEDCLGNKEFVAELFGANPSTVTIRWYNENDEVVATGVRFFPTSFGVFKLDVQPINSEACPIPPKEFEVRRPDLQLEIDFDATIFCPFDPVSTITISTDFNEVDSIAWIFYDGNTIIGLPQFNGLSEIEVTQTGPYEVILFSELGCEIGRKLIEIEESENLADFEIPDQLSICQFYDLVPETELDLIFTVTAPNGEESQLIKGESFTFDQDGEYIFEARGVDEEAGLCRIIKTIQIDLNQPISFEPELFSEDCDGNLIYIANIYEEDPAQFEFYWIDPSGELVGEDQFFQPTSYGEFQLEVRPKGSLPCPDPVKSFTIVQPITVVEATLEATPLCPDSEFGVISLFAELENVEKIQWYFIDINGQKEILPDFENETDIAVSQEGTYEVELINHIGCVLGSDLVLLIRSTDEIRPVTEEEYVICPFIGAGEEINPGEFEEYAWYLNNDLISTEPTLLPTAVGNYTVEVTSREGCSYSTSFTVKENCEFQLVYPNAVQPSNPEKGFMIYSNYLVDELSVWIFNKWGQLMFYCNDPEISENKPSCVWDGSFEGDFLPPGSYVLKIQYKNKNEEGFKNIIDSIMVID</sequence>
<comment type="caution">
    <text evidence="1">The sequence shown here is derived from an EMBL/GenBank/DDBJ whole genome shotgun (WGS) entry which is preliminary data.</text>
</comment>
<dbReference type="EMBL" id="JBHUIV010000016">
    <property type="protein sequence ID" value="MFD2202127.1"/>
    <property type="molecule type" value="Genomic_DNA"/>
</dbReference>
<name>A0ABW5B7M3_9BACT</name>
<dbReference type="RefSeq" id="WP_380802596.1">
    <property type="nucleotide sequence ID" value="NZ_JBHUIV010000016.1"/>
</dbReference>
<organism evidence="1 2">
    <name type="scientific">Shivajiella indica</name>
    <dbReference type="NCBI Taxonomy" id="872115"/>
    <lineage>
        <taxon>Bacteria</taxon>
        <taxon>Pseudomonadati</taxon>
        <taxon>Bacteroidota</taxon>
        <taxon>Cytophagia</taxon>
        <taxon>Cytophagales</taxon>
        <taxon>Cyclobacteriaceae</taxon>
        <taxon>Shivajiella</taxon>
    </lineage>
</organism>
<accession>A0ABW5B7M3</accession>
<evidence type="ECO:0008006" key="3">
    <source>
        <dbReference type="Google" id="ProtNLM"/>
    </source>
</evidence>
<dbReference type="InterPro" id="IPR035986">
    <property type="entry name" value="PKD_dom_sf"/>
</dbReference>